<dbReference type="InterPro" id="IPR051010">
    <property type="entry name" value="BCAA_transport"/>
</dbReference>
<dbReference type="Pfam" id="PF13458">
    <property type="entry name" value="Peripla_BP_6"/>
    <property type="match status" value="1"/>
</dbReference>
<keyword evidence="3" id="KW-0029">Amino-acid transport</keyword>
<evidence type="ECO:0000256" key="1">
    <source>
        <dbReference type="ARBA" id="ARBA00010062"/>
    </source>
</evidence>
<reference evidence="5 6" key="1">
    <citation type="journal article" date="2019" name="Environ. Microbiol.">
        <title>Species interactions and distinct microbial communities in high Arctic permafrost affected cryosols are associated with the CH4 and CO2 gas fluxes.</title>
        <authorList>
            <person name="Altshuler I."/>
            <person name="Hamel J."/>
            <person name="Turney S."/>
            <person name="Magnuson E."/>
            <person name="Levesque R."/>
            <person name="Greer C."/>
            <person name="Whyte L.G."/>
        </authorList>
    </citation>
    <scope>NUCLEOTIDE SEQUENCE [LARGE SCALE GENOMIC DNA]</scope>
    <source>
        <strain evidence="5 6">S9.3B</strain>
    </source>
</reference>
<comment type="similarity">
    <text evidence="1">Belongs to the leucine-binding protein family.</text>
</comment>
<evidence type="ECO:0000256" key="2">
    <source>
        <dbReference type="ARBA" id="ARBA00022729"/>
    </source>
</evidence>
<evidence type="ECO:0000256" key="3">
    <source>
        <dbReference type="ARBA" id="ARBA00022970"/>
    </source>
</evidence>
<name>A0A502FWE6_9PROT</name>
<dbReference type="InterPro" id="IPR028081">
    <property type="entry name" value="Leu-bd"/>
</dbReference>
<sequence length="396" mass="42490">MHFVPRWSAEPQEENVFVNEKVISRRALAIGTGALLAAPRIASAADPIKIGCVFPSTGPAAEAGSFQLNGARLALQAVNEKGVLDRKMELVVEDDQTTNPGAVLAFSRLSAQRDIAAFIGSIRSTQVDAMAPDVLKAGKPMMIGGTSPTLTRMGNRWLFRCRPNDNYSGKVIAEYGVTDLQKRKWAVVYSTDAFGSNGAKALEEALKAKGITPVLMQGYTNQASDYTAVVLAVRQSGADVLGSYFTFENDLGIFARQIRQLGVRIPWIGSPSITNTTALSLAGPALFGTFGVADFAVDATPASKDFATRYEAAYKKMADNQSSWTFDAVNLLALAINTAGSTDPEKIRTALLGIRGYAGAEGEYNFDANGDGLRGYNIVRNDAGKIVFIRRIDVQE</sequence>
<organism evidence="5 6">
    <name type="scientific">Muricoccus nepalensis</name>
    <dbReference type="NCBI Taxonomy" id="1854500"/>
    <lineage>
        <taxon>Bacteria</taxon>
        <taxon>Pseudomonadati</taxon>
        <taxon>Pseudomonadota</taxon>
        <taxon>Alphaproteobacteria</taxon>
        <taxon>Acetobacterales</taxon>
        <taxon>Roseomonadaceae</taxon>
        <taxon>Muricoccus</taxon>
    </lineage>
</organism>
<dbReference type="OrthoDB" id="7374472at2"/>
<keyword evidence="6" id="KW-1185">Reference proteome</keyword>
<dbReference type="PANTHER" id="PTHR30483:SF6">
    <property type="entry name" value="PERIPLASMIC BINDING PROTEIN OF ABC TRANSPORTER FOR NATURAL AMINO ACIDS"/>
    <property type="match status" value="1"/>
</dbReference>
<dbReference type="EMBL" id="RCZP01000014">
    <property type="protein sequence ID" value="TPG53828.1"/>
    <property type="molecule type" value="Genomic_DNA"/>
</dbReference>
<gene>
    <name evidence="5" type="ORF">EAH89_15410</name>
</gene>
<evidence type="ECO:0000259" key="4">
    <source>
        <dbReference type="Pfam" id="PF13458"/>
    </source>
</evidence>
<dbReference type="Gene3D" id="3.40.50.2300">
    <property type="match status" value="2"/>
</dbReference>
<proteinExistence type="inferred from homology"/>
<keyword evidence="3" id="KW-0813">Transport</keyword>
<dbReference type="SUPFAM" id="SSF53822">
    <property type="entry name" value="Periplasmic binding protein-like I"/>
    <property type="match status" value="1"/>
</dbReference>
<comment type="caution">
    <text evidence="5">The sequence shown here is derived from an EMBL/GenBank/DDBJ whole genome shotgun (WGS) entry which is preliminary data.</text>
</comment>
<dbReference type="PANTHER" id="PTHR30483">
    <property type="entry name" value="LEUCINE-SPECIFIC-BINDING PROTEIN"/>
    <property type="match status" value="1"/>
</dbReference>
<dbReference type="GO" id="GO:0006865">
    <property type="term" value="P:amino acid transport"/>
    <property type="evidence" value="ECO:0007669"/>
    <property type="project" value="UniProtKB-KW"/>
</dbReference>
<keyword evidence="2" id="KW-0732">Signal</keyword>
<dbReference type="Proteomes" id="UP000317078">
    <property type="component" value="Unassembled WGS sequence"/>
</dbReference>
<feature type="domain" description="Leucine-binding protein" evidence="4">
    <location>
        <begin position="47"/>
        <end position="380"/>
    </location>
</feature>
<dbReference type="AlphaFoldDB" id="A0A502FWE6"/>
<evidence type="ECO:0000313" key="5">
    <source>
        <dbReference type="EMBL" id="TPG53828.1"/>
    </source>
</evidence>
<dbReference type="InterPro" id="IPR028082">
    <property type="entry name" value="Peripla_BP_I"/>
</dbReference>
<accession>A0A502FWE6</accession>
<protein>
    <submittedName>
        <fullName evidence="5">ABC transporter substrate-binding protein</fullName>
    </submittedName>
</protein>
<evidence type="ECO:0000313" key="6">
    <source>
        <dbReference type="Proteomes" id="UP000317078"/>
    </source>
</evidence>